<dbReference type="InterPro" id="IPR036388">
    <property type="entry name" value="WH-like_DNA-bd_sf"/>
</dbReference>
<dbReference type="Pfam" id="PF00392">
    <property type="entry name" value="GntR"/>
    <property type="match status" value="1"/>
</dbReference>
<dbReference type="InterPro" id="IPR036390">
    <property type="entry name" value="WH_DNA-bd_sf"/>
</dbReference>
<dbReference type="PRINTS" id="PR00035">
    <property type="entry name" value="HTHGNTR"/>
</dbReference>
<gene>
    <name evidence="5" type="ORF">ABB55_17815</name>
</gene>
<name>A0A0P6VSX7_9HYPH</name>
<dbReference type="SUPFAM" id="SSF46785">
    <property type="entry name" value="Winged helix' DNA-binding domain"/>
    <property type="match status" value="1"/>
</dbReference>
<proteinExistence type="predicted"/>
<evidence type="ECO:0000259" key="4">
    <source>
        <dbReference type="PROSITE" id="PS50949"/>
    </source>
</evidence>
<sequence>MAPPNATLAPLSIGTFPRSKKLVALLSESLEREIREGRLKPGDRLPTEAALSAAAGVSRTVVREAVAALKAAGLVETRQGAGAFVLQARTRFADLGPIERATVDEIVWILELRLAVEVEAAALASSRRTDADLAAIDRSIAELGRARTEATDNVAPDLAFHRAIAAATQNPYFGRFLDQLGDLAVPRRRLPASNLAPDYLDMVEREHQAIRDAIAAGDPDAAAAHMRRHLAGSRARYAALAS</sequence>
<dbReference type="InterPro" id="IPR011711">
    <property type="entry name" value="GntR_C"/>
</dbReference>
<accession>A0A0P6VSX7</accession>
<dbReference type="CDD" id="cd07377">
    <property type="entry name" value="WHTH_GntR"/>
    <property type="match status" value="1"/>
</dbReference>
<dbReference type="InterPro" id="IPR000524">
    <property type="entry name" value="Tscrpt_reg_HTH_GntR"/>
</dbReference>
<dbReference type="STRING" id="665126.ABB55_17815"/>
<dbReference type="InterPro" id="IPR008920">
    <property type="entry name" value="TF_FadR/GntR_C"/>
</dbReference>
<dbReference type="Gene3D" id="1.20.120.530">
    <property type="entry name" value="GntR ligand-binding domain-like"/>
    <property type="match status" value="1"/>
</dbReference>
<evidence type="ECO:0000313" key="6">
    <source>
        <dbReference type="Proteomes" id="UP000048984"/>
    </source>
</evidence>
<dbReference type="GO" id="GO:0003677">
    <property type="term" value="F:DNA binding"/>
    <property type="evidence" value="ECO:0007669"/>
    <property type="project" value="UniProtKB-KW"/>
</dbReference>
<keyword evidence="3" id="KW-0804">Transcription</keyword>
<protein>
    <recommendedName>
        <fullName evidence="4">HTH gntR-type domain-containing protein</fullName>
    </recommendedName>
</protein>
<dbReference type="EMBL" id="LJYW01000001">
    <property type="protein sequence ID" value="KPL53832.1"/>
    <property type="molecule type" value="Genomic_DNA"/>
</dbReference>
<dbReference type="Proteomes" id="UP000048984">
    <property type="component" value="Unassembled WGS sequence"/>
</dbReference>
<dbReference type="Pfam" id="PF07729">
    <property type="entry name" value="FCD"/>
    <property type="match status" value="1"/>
</dbReference>
<dbReference type="PANTHER" id="PTHR43537:SF44">
    <property type="entry name" value="GNTR FAMILY REGULATORY PROTEIN"/>
    <property type="match status" value="1"/>
</dbReference>
<evidence type="ECO:0000313" key="5">
    <source>
        <dbReference type="EMBL" id="KPL53832.1"/>
    </source>
</evidence>
<dbReference type="SUPFAM" id="SSF48008">
    <property type="entry name" value="GntR ligand-binding domain-like"/>
    <property type="match status" value="1"/>
</dbReference>
<dbReference type="GO" id="GO:0003700">
    <property type="term" value="F:DNA-binding transcription factor activity"/>
    <property type="evidence" value="ECO:0007669"/>
    <property type="project" value="InterPro"/>
</dbReference>
<comment type="caution">
    <text evidence="5">The sequence shown here is derived from an EMBL/GenBank/DDBJ whole genome shotgun (WGS) entry which is preliminary data.</text>
</comment>
<dbReference type="PANTHER" id="PTHR43537">
    <property type="entry name" value="TRANSCRIPTIONAL REGULATOR, GNTR FAMILY"/>
    <property type="match status" value="1"/>
</dbReference>
<dbReference type="PROSITE" id="PS50949">
    <property type="entry name" value="HTH_GNTR"/>
    <property type="match status" value="1"/>
</dbReference>
<keyword evidence="1" id="KW-0805">Transcription regulation</keyword>
<organism evidence="5 6">
    <name type="scientific">Prosthecodimorpha hirschii</name>
    <dbReference type="NCBI Taxonomy" id="665126"/>
    <lineage>
        <taxon>Bacteria</taxon>
        <taxon>Pseudomonadati</taxon>
        <taxon>Pseudomonadota</taxon>
        <taxon>Alphaproteobacteria</taxon>
        <taxon>Hyphomicrobiales</taxon>
        <taxon>Ancalomicrobiaceae</taxon>
        <taxon>Prosthecodimorpha</taxon>
    </lineage>
</organism>
<keyword evidence="6" id="KW-1185">Reference proteome</keyword>
<dbReference type="SMART" id="SM00895">
    <property type="entry name" value="FCD"/>
    <property type="match status" value="1"/>
</dbReference>
<reference evidence="5 6" key="1">
    <citation type="submission" date="2015-09" db="EMBL/GenBank/DDBJ databases">
        <authorList>
            <person name="Jackson K.R."/>
            <person name="Lunt B.L."/>
            <person name="Fisher J.N.B."/>
            <person name="Gardner A.V."/>
            <person name="Bailey M.E."/>
            <person name="Deus L.M."/>
            <person name="Earl A.S."/>
            <person name="Gibby P.D."/>
            <person name="Hartmann K.A."/>
            <person name="Liu J.E."/>
            <person name="Manci A.M."/>
            <person name="Nielsen D.A."/>
            <person name="Solomon M.B."/>
            <person name="Breakwell D.P."/>
            <person name="Burnett S.H."/>
            <person name="Grose J.H."/>
        </authorList>
    </citation>
    <scope>NUCLEOTIDE SEQUENCE [LARGE SCALE GENOMIC DNA]</scope>
    <source>
        <strain evidence="5 6">16</strain>
    </source>
</reference>
<evidence type="ECO:0000256" key="2">
    <source>
        <dbReference type="ARBA" id="ARBA00023125"/>
    </source>
</evidence>
<keyword evidence="2" id="KW-0238">DNA-binding</keyword>
<feature type="domain" description="HTH gntR-type" evidence="4">
    <location>
        <begin position="20"/>
        <end position="88"/>
    </location>
</feature>
<dbReference type="Gene3D" id="1.10.10.10">
    <property type="entry name" value="Winged helix-like DNA-binding domain superfamily/Winged helix DNA-binding domain"/>
    <property type="match status" value="1"/>
</dbReference>
<dbReference type="SMART" id="SM00345">
    <property type="entry name" value="HTH_GNTR"/>
    <property type="match status" value="1"/>
</dbReference>
<reference evidence="5 6" key="2">
    <citation type="submission" date="2015-10" db="EMBL/GenBank/DDBJ databases">
        <title>Draft Genome Sequence of Prosthecomicrobium hirschii ATCC 27832.</title>
        <authorList>
            <person name="Daniel J."/>
            <person name="Givan S.A."/>
            <person name="Brun Y.V."/>
            <person name="Brown P.J."/>
        </authorList>
    </citation>
    <scope>NUCLEOTIDE SEQUENCE [LARGE SCALE GENOMIC DNA]</scope>
    <source>
        <strain evidence="5 6">16</strain>
    </source>
</reference>
<evidence type="ECO:0000256" key="3">
    <source>
        <dbReference type="ARBA" id="ARBA00023163"/>
    </source>
</evidence>
<evidence type="ECO:0000256" key="1">
    <source>
        <dbReference type="ARBA" id="ARBA00023015"/>
    </source>
</evidence>
<dbReference type="AlphaFoldDB" id="A0A0P6VSX7"/>